<feature type="transmembrane region" description="Helical" evidence="2">
    <location>
        <begin position="162"/>
        <end position="191"/>
    </location>
</feature>
<dbReference type="InterPro" id="IPR008407">
    <property type="entry name" value="Brnchd-chn_aa_trnsp_AzlD"/>
</dbReference>
<dbReference type="Proteomes" id="UP000076612">
    <property type="component" value="Unassembled WGS sequence"/>
</dbReference>
<organism evidence="3 4">
    <name type="scientific">Brevibacterium casei</name>
    <dbReference type="NCBI Taxonomy" id="33889"/>
    <lineage>
        <taxon>Bacteria</taxon>
        <taxon>Bacillati</taxon>
        <taxon>Actinomycetota</taxon>
        <taxon>Actinomycetes</taxon>
        <taxon>Micrococcales</taxon>
        <taxon>Brevibacteriaceae</taxon>
        <taxon>Brevibacterium</taxon>
    </lineage>
</organism>
<feature type="region of interest" description="Disordered" evidence="1">
    <location>
        <begin position="98"/>
        <end position="126"/>
    </location>
</feature>
<dbReference type="RefSeq" id="WP_063250048.1">
    <property type="nucleotide sequence ID" value="NZ_CP068173.1"/>
</dbReference>
<accession>A0AB34XSF6</accession>
<comment type="caution">
    <text evidence="3">The sequence shown here is derived from an EMBL/GenBank/DDBJ whole genome shotgun (WGS) entry which is preliminary data.</text>
</comment>
<gene>
    <name evidence="3" type="ORF">AVW13_11520</name>
</gene>
<keyword evidence="2" id="KW-0812">Transmembrane</keyword>
<feature type="transmembrane region" description="Helical" evidence="2">
    <location>
        <begin position="135"/>
        <end position="156"/>
    </location>
</feature>
<evidence type="ECO:0000313" key="4">
    <source>
        <dbReference type="Proteomes" id="UP000076612"/>
    </source>
</evidence>
<feature type="compositionally biased region" description="Low complexity" evidence="1">
    <location>
        <begin position="98"/>
        <end position="109"/>
    </location>
</feature>
<evidence type="ECO:0008006" key="5">
    <source>
        <dbReference type="Google" id="ProtNLM"/>
    </source>
</evidence>
<keyword evidence="2" id="KW-1133">Transmembrane helix</keyword>
<reference evidence="4" key="1">
    <citation type="submission" date="2016-01" db="EMBL/GenBank/DDBJ databases">
        <title>Draft genome of Chromobacterium sp. F49.</title>
        <authorList>
            <person name="Hong K.W."/>
        </authorList>
    </citation>
    <scope>NUCLEOTIDE SEQUENCE [LARGE SCALE GENOMIC DNA]</scope>
    <source>
        <strain evidence="4">M40</strain>
    </source>
</reference>
<feature type="transmembrane region" description="Helical" evidence="2">
    <location>
        <begin position="6"/>
        <end position="33"/>
    </location>
</feature>
<keyword evidence="2" id="KW-0472">Membrane</keyword>
<dbReference type="EMBL" id="LQQR01000019">
    <property type="protein sequence ID" value="KZE19598.1"/>
    <property type="molecule type" value="Genomic_DNA"/>
</dbReference>
<dbReference type="AlphaFoldDB" id="A0AB34XSF6"/>
<proteinExistence type="predicted"/>
<evidence type="ECO:0000256" key="2">
    <source>
        <dbReference type="SAM" id="Phobius"/>
    </source>
</evidence>
<evidence type="ECO:0000313" key="3">
    <source>
        <dbReference type="EMBL" id="KZE19598.1"/>
    </source>
</evidence>
<dbReference type="Pfam" id="PF05437">
    <property type="entry name" value="AzlD"/>
    <property type="match status" value="1"/>
</dbReference>
<name>A0AB34XSF6_9MICO</name>
<protein>
    <recommendedName>
        <fullName evidence="5">Branched-chain amino acid transport protein (AzlD)</fullName>
    </recommendedName>
</protein>
<sequence length="197" mass="19198">MNPTTFLIALAALSIGTYVMRFAGVKVGAALAVRGRRRALAPTGTTSGMAGDIATEAGPTAGTTTGVAADVATEAGATTGTTAGTAADVTTGADVATEAGATTESETSVGTGGPTASASDPDEPTSRVTAWMDRATVVLIGAVFATTAVFDGQALADPARLIGVGAGVLAAVLRVPMLVCVILAMAVCAGIRWTGIL</sequence>
<evidence type="ECO:0000256" key="1">
    <source>
        <dbReference type="SAM" id="MobiDB-lite"/>
    </source>
</evidence>